<sequence length="157" mass="17814">MKLTKNDHLLYNLTAEDLMISSEKVAHVQLNNPLEHALLILVKSGYSAVPVLDSKYRFKGIIGKSIILNEILGLERFEIENLSTTTVENAMQTNVPCLHKSADLLSCLKALIDHAFICIVDEDQYFDGIVTRRAVLKQLNRFLHVKKDELIKLQDLI</sequence>
<evidence type="ECO:0000256" key="1">
    <source>
        <dbReference type="ARBA" id="ARBA00023122"/>
    </source>
</evidence>
<keyword evidence="5" id="KW-1185">Reference proteome</keyword>
<dbReference type="PATRIC" id="fig|698758.3.peg.1626"/>
<dbReference type="KEGG" id="axl:AXY_16290"/>
<dbReference type="PROSITE" id="PS51371">
    <property type="entry name" value="CBS"/>
    <property type="match status" value="1"/>
</dbReference>
<protein>
    <recommendedName>
        <fullName evidence="3">CBS domain-containing protein</fullName>
    </recommendedName>
</protein>
<proteinExistence type="predicted"/>
<dbReference type="STRING" id="698758.AXY_16290"/>
<name>K0J4R1_AMPXN</name>
<reference evidence="4 5" key="1">
    <citation type="submission" date="2011-01" db="EMBL/GenBank/DDBJ databases">
        <title>Whole genome sequence of Amphibacillus xylinus NBRC 15112.</title>
        <authorList>
            <person name="Nakazawa H."/>
            <person name="Katano Y."/>
            <person name="Nakamura S."/>
            <person name="Sasagawa M."/>
            <person name="Fukada J."/>
            <person name="Arai T."/>
            <person name="Sasakura N."/>
            <person name="Mochizuki D."/>
            <person name="Hosoyama A."/>
            <person name="Harada K."/>
            <person name="Horikawa H."/>
            <person name="Kato Y."/>
            <person name="Harada T."/>
            <person name="Sasaki K."/>
            <person name="Sekiguchi M."/>
            <person name="Hodoyama M."/>
            <person name="Nishiko R."/>
            <person name="Narita H."/>
            <person name="Hanamaki A."/>
            <person name="Hata C."/>
            <person name="Konno Y."/>
            <person name="Niimura Y."/>
            <person name="Yamazaki S."/>
            <person name="Fujita N."/>
        </authorList>
    </citation>
    <scope>NUCLEOTIDE SEQUENCE [LARGE SCALE GENOMIC DNA]</scope>
    <source>
        <strain evidence="5">ATCC 51415 / DSM 6626 / JCM 7361 / LMG 17667 / NBRC 15112 / Ep01</strain>
    </source>
</reference>
<dbReference type="Pfam" id="PF00571">
    <property type="entry name" value="CBS"/>
    <property type="match status" value="2"/>
</dbReference>
<dbReference type="HOGENOM" id="CLU_117108_1_1_9"/>
<evidence type="ECO:0000313" key="4">
    <source>
        <dbReference type="EMBL" id="BAM47761.1"/>
    </source>
</evidence>
<dbReference type="InterPro" id="IPR051257">
    <property type="entry name" value="Diverse_CBS-Domain"/>
</dbReference>
<organism evidence="4 5">
    <name type="scientific">Amphibacillus xylanus (strain ATCC 51415 / DSM 6626 / JCM 7361 / LMG 17667 / NBRC 15112 / Ep01)</name>
    <dbReference type="NCBI Taxonomy" id="698758"/>
    <lineage>
        <taxon>Bacteria</taxon>
        <taxon>Bacillati</taxon>
        <taxon>Bacillota</taxon>
        <taxon>Bacilli</taxon>
        <taxon>Bacillales</taxon>
        <taxon>Bacillaceae</taxon>
        <taxon>Amphibacillus</taxon>
    </lineage>
</organism>
<dbReference type="CDD" id="cd04643">
    <property type="entry name" value="CBS_pair_bac"/>
    <property type="match status" value="1"/>
</dbReference>
<evidence type="ECO:0000259" key="3">
    <source>
        <dbReference type="PROSITE" id="PS51371"/>
    </source>
</evidence>
<dbReference type="Proteomes" id="UP000006294">
    <property type="component" value="Chromosome"/>
</dbReference>
<evidence type="ECO:0000256" key="2">
    <source>
        <dbReference type="PROSITE-ProRule" id="PRU00703"/>
    </source>
</evidence>
<dbReference type="NCBIfam" id="NF041630">
    <property type="entry name" value="CBS_CbpB"/>
    <property type="match status" value="1"/>
</dbReference>
<keyword evidence="1 2" id="KW-0129">CBS domain</keyword>
<dbReference type="InterPro" id="IPR046342">
    <property type="entry name" value="CBS_dom_sf"/>
</dbReference>
<evidence type="ECO:0000313" key="5">
    <source>
        <dbReference type="Proteomes" id="UP000006294"/>
    </source>
</evidence>
<dbReference type="EMBL" id="AP012050">
    <property type="protein sequence ID" value="BAM47761.1"/>
    <property type="molecule type" value="Genomic_DNA"/>
</dbReference>
<dbReference type="eggNOG" id="COG0517">
    <property type="taxonomic scope" value="Bacteria"/>
</dbReference>
<dbReference type="Gene3D" id="3.10.580.10">
    <property type="entry name" value="CBS-domain"/>
    <property type="match status" value="1"/>
</dbReference>
<dbReference type="SUPFAM" id="SSF54631">
    <property type="entry name" value="CBS-domain pair"/>
    <property type="match status" value="1"/>
</dbReference>
<dbReference type="PANTHER" id="PTHR43080">
    <property type="entry name" value="CBS DOMAIN-CONTAINING PROTEIN CBSX3, MITOCHONDRIAL"/>
    <property type="match status" value="1"/>
</dbReference>
<dbReference type="AlphaFoldDB" id="K0J4R1"/>
<dbReference type="RefSeq" id="WP_015010358.1">
    <property type="nucleotide sequence ID" value="NC_018704.1"/>
</dbReference>
<dbReference type="InterPro" id="IPR048125">
    <property type="entry name" value="CBS_CbpB"/>
</dbReference>
<dbReference type="InterPro" id="IPR000644">
    <property type="entry name" value="CBS_dom"/>
</dbReference>
<accession>K0J4R1</accession>
<dbReference type="SMART" id="SM00116">
    <property type="entry name" value="CBS"/>
    <property type="match status" value="2"/>
</dbReference>
<dbReference type="PANTHER" id="PTHR43080:SF30">
    <property type="entry name" value="CYCLIC DI-AMP RECEPTOR B"/>
    <property type="match status" value="1"/>
</dbReference>
<feature type="domain" description="CBS" evidence="3">
    <location>
        <begin position="19"/>
        <end position="79"/>
    </location>
</feature>
<gene>
    <name evidence="4" type="ordered locus">AXY_16290</name>
</gene>